<protein>
    <recommendedName>
        <fullName evidence="3">DNA-binding protein</fullName>
    </recommendedName>
</protein>
<evidence type="ECO:0008006" key="3">
    <source>
        <dbReference type="Google" id="ProtNLM"/>
    </source>
</evidence>
<dbReference type="AlphaFoldDB" id="A0A429Z624"/>
<dbReference type="Proteomes" id="UP000277864">
    <property type="component" value="Unassembled WGS sequence"/>
</dbReference>
<accession>A0A429Z624</accession>
<proteinExistence type="predicted"/>
<keyword evidence="2" id="KW-1185">Reference proteome</keyword>
<comment type="caution">
    <text evidence="1">The sequence shown here is derived from an EMBL/GenBank/DDBJ whole genome shotgun (WGS) entry which is preliminary data.</text>
</comment>
<name>A0A429Z624_9ENTE</name>
<dbReference type="EMBL" id="PXZH01000003">
    <property type="protein sequence ID" value="RST89104.1"/>
    <property type="molecule type" value="Genomic_DNA"/>
</dbReference>
<organism evidence="1 2">
    <name type="scientific">Vagococcus humatus</name>
    <dbReference type="NCBI Taxonomy" id="1889241"/>
    <lineage>
        <taxon>Bacteria</taxon>
        <taxon>Bacillati</taxon>
        <taxon>Bacillota</taxon>
        <taxon>Bacilli</taxon>
        <taxon>Lactobacillales</taxon>
        <taxon>Enterococcaceae</taxon>
        <taxon>Vagococcus</taxon>
    </lineage>
</organism>
<reference evidence="1 2" key="1">
    <citation type="submission" date="2018-03" db="EMBL/GenBank/DDBJ databases">
        <authorList>
            <person name="Gulvik C.A."/>
        </authorList>
    </citation>
    <scope>NUCLEOTIDE SEQUENCE [LARGE SCALE GENOMIC DNA]</scope>
    <source>
        <strain evidence="1 2">JCM 31581</strain>
    </source>
</reference>
<sequence length="97" mass="11456">MQQIETQSAFEMFFQQFEKEVYERAYATIQLAIEEARQDSKLNVDLLNQKEAAKRLNMSVNYLKGLQEKGLPVVLLDNKPMYHIPSCLKWIINNYQK</sequence>
<dbReference type="RefSeq" id="WP_125943531.1">
    <property type="nucleotide sequence ID" value="NZ_PXZH01000003.1"/>
</dbReference>
<evidence type="ECO:0000313" key="2">
    <source>
        <dbReference type="Proteomes" id="UP000277864"/>
    </source>
</evidence>
<gene>
    <name evidence="1" type="ORF">C7P63_07395</name>
</gene>
<evidence type="ECO:0000313" key="1">
    <source>
        <dbReference type="EMBL" id="RST89104.1"/>
    </source>
</evidence>